<gene>
    <name evidence="3" type="ORF">I7X39_07570</name>
</gene>
<dbReference type="SMART" id="SM00052">
    <property type="entry name" value="EAL"/>
    <property type="match status" value="1"/>
</dbReference>
<evidence type="ECO:0000256" key="1">
    <source>
        <dbReference type="SAM" id="Phobius"/>
    </source>
</evidence>
<evidence type="ECO:0000259" key="2">
    <source>
        <dbReference type="PROSITE" id="PS50883"/>
    </source>
</evidence>
<feature type="transmembrane region" description="Helical" evidence="1">
    <location>
        <begin position="63"/>
        <end position="82"/>
    </location>
</feature>
<dbReference type="RefSeq" id="WP_198110372.1">
    <property type="nucleotide sequence ID" value="NZ_JAEDAK010000004.1"/>
</dbReference>
<organism evidence="3 4">
    <name type="scientific">Inhella proteolytica</name>
    <dbReference type="NCBI Taxonomy" id="2795029"/>
    <lineage>
        <taxon>Bacteria</taxon>
        <taxon>Pseudomonadati</taxon>
        <taxon>Pseudomonadota</taxon>
        <taxon>Betaproteobacteria</taxon>
        <taxon>Burkholderiales</taxon>
        <taxon>Sphaerotilaceae</taxon>
        <taxon>Inhella</taxon>
    </lineage>
</organism>
<dbReference type="InterPro" id="IPR050706">
    <property type="entry name" value="Cyclic-di-GMP_PDE-like"/>
</dbReference>
<feature type="transmembrane region" description="Helical" evidence="1">
    <location>
        <begin position="89"/>
        <end position="110"/>
    </location>
</feature>
<dbReference type="GO" id="GO:0071111">
    <property type="term" value="F:cyclic-guanylate-specific phosphodiesterase activity"/>
    <property type="evidence" value="ECO:0007669"/>
    <property type="project" value="InterPro"/>
</dbReference>
<comment type="caution">
    <text evidence="3">The sequence shown here is derived from an EMBL/GenBank/DDBJ whole genome shotgun (WGS) entry which is preliminary data.</text>
</comment>
<keyword evidence="1" id="KW-0812">Transmembrane</keyword>
<name>A0A931IZN2_9BURK</name>
<accession>A0A931IZN2</accession>
<keyword evidence="1" id="KW-0472">Membrane</keyword>
<proteinExistence type="predicted"/>
<protein>
    <submittedName>
        <fullName evidence="3">EAL domain-containing protein</fullName>
    </submittedName>
</protein>
<evidence type="ECO:0000313" key="3">
    <source>
        <dbReference type="EMBL" id="MBH9576759.1"/>
    </source>
</evidence>
<sequence length="468" mass="51174">MELPSSRLFMAALLLERFRARPWLRAAEAGYARRQQRMLWASALGLGLSLLPWFLFFSWRADWGAAGLYAIGLSLVALQALLIRQGYALAASLVLSLTGWLAISLVALWIDQPSAGTPRSVLLFCLPLFLVQRFLLQEQPRWLRDGVQGVSLGLLVLWASLPDLAPGAPPLGPELQRGGAIFNVAAAALLSAWVLHLEEAELREHKGLALELARAIAGGQLRLALQPQCDAQGRVLGVEALLRWSHPRRGELSPAEILPLARAEGLLLPLGDWALREACRLLQAWQLQLGLRELPLALNLSPAQLHDGAAFERLLAQVERAGLAPGRLVFEVTEAVFAEQAERVRERLLRCRKLGIATALDDFGTGYSSLAYLTELPFDQLKLDASFVRGLGRDARCLRIAETVLSLGQRLGMQVVAEGVETPAQRQQLLALGCTAFQGRWLAAPMPAAELPVWLARQAQCSEPRAAA</sequence>
<reference evidence="3" key="1">
    <citation type="submission" date="2020-12" db="EMBL/GenBank/DDBJ databases">
        <title>The genome sequence of Inhella sp. 1Y17.</title>
        <authorList>
            <person name="Liu Y."/>
        </authorList>
    </citation>
    <scope>NUCLEOTIDE SEQUENCE</scope>
    <source>
        <strain evidence="3">1Y17</strain>
    </source>
</reference>
<feature type="domain" description="EAL" evidence="2">
    <location>
        <begin position="205"/>
        <end position="459"/>
    </location>
</feature>
<dbReference type="InterPro" id="IPR001633">
    <property type="entry name" value="EAL_dom"/>
</dbReference>
<dbReference type="SUPFAM" id="SSF141868">
    <property type="entry name" value="EAL domain-like"/>
    <property type="match status" value="1"/>
</dbReference>
<dbReference type="Pfam" id="PF00563">
    <property type="entry name" value="EAL"/>
    <property type="match status" value="1"/>
</dbReference>
<dbReference type="PANTHER" id="PTHR33121">
    <property type="entry name" value="CYCLIC DI-GMP PHOSPHODIESTERASE PDEF"/>
    <property type="match status" value="1"/>
</dbReference>
<dbReference type="InterPro" id="IPR035919">
    <property type="entry name" value="EAL_sf"/>
</dbReference>
<dbReference type="EMBL" id="JAEDAK010000004">
    <property type="protein sequence ID" value="MBH9576759.1"/>
    <property type="molecule type" value="Genomic_DNA"/>
</dbReference>
<dbReference type="AlphaFoldDB" id="A0A931IZN2"/>
<dbReference type="CDD" id="cd01948">
    <property type="entry name" value="EAL"/>
    <property type="match status" value="1"/>
</dbReference>
<dbReference type="PROSITE" id="PS50883">
    <property type="entry name" value="EAL"/>
    <property type="match status" value="1"/>
</dbReference>
<dbReference type="Proteomes" id="UP000613266">
    <property type="component" value="Unassembled WGS sequence"/>
</dbReference>
<dbReference type="PANTHER" id="PTHR33121:SF70">
    <property type="entry name" value="SIGNALING PROTEIN YKOW"/>
    <property type="match status" value="1"/>
</dbReference>
<feature type="transmembrane region" description="Helical" evidence="1">
    <location>
        <begin position="38"/>
        <end position="57"/>
    </location>
</feature>
<dbReference type="Gene3D" id="3.20.20.450">
    <property type="entry name" value="EAL domain"/>
    <property type="match status" value="1"/>
</dbReference>
<keyword evidence="4" id="KW-1185">Reference proteome</keyword>
<evidence type="ECO:0000313" key="4">
    <source>
        <dbReference type="Proteomes" id="UP000613266"/>
    </source>
</evidence>
<keyword evidence="1" id="KW-1133">Transmembrane helix</keyword>